<organism evidence="2 3">
    <name type="scientific">Brenneria tiliae</name>
    <dbReference type="NCBI Taxonomy" id="2914984"/>
    <lineage>
        <taxon>Bacteria</taxon>
        <taxon>Pseudomonadati</taxon>
        <taxon>Pseudomonadota</taxon>
        <taxon>Gammaproteobacteria</taxon>
        <taxon>Enterobacterales</taxon>
        <taxon>Pectobacteriaceae</taxon>
        <taxon>Brenneria</taxon>
    </lineage>
</organism>
<evidence type="ECO:0000313" key="3">
    <source>
        <dbReference type="Proteomes" id="UP001203069"/>
    </source>
</evidence>
<keyword evidence="3" id="KW-1185">Reference proteome</keyword>
<comment type="caution">
    <text evidence="2">The sequence shown here is derived from an EMBL/GenBank/DDBJ whole genome shotgun (WGS) entry which is preliminary data.</text>
</comment>
<gene>
    <name evidence="2" type="ORF">MFP26_00550</name>
</gene>
<protein>
    <submittedName>
        <fullName evidence="2">Uncharacterized protein</fullName>
    </submittedName>
</protein>
<dbReference type="EMBL" id="JAKPBZ010000092">
    <property type="protein sequence ID" value="MCL2891224.1"/>
    <property type="molecule type" value="Genomic_DNA"/>
</dbReference>
<name>A0ABT0MN13_9GAMM</name>
<evidence type="ECO:0000313" key="2">
    <source>
        <dbReference type="EMBL" id="MCL2891224.1"/>
    </source>
</evidence>
<feature type="region of interest" description="Disordered" evidence="1">
    <location>
        <begin position="16"/>
        <end position="36"/>
    </location>
</feature>
<proteinExistence type="predicted"/>
<evidence type="ECO:0000256" key="1">
    <source>
        <dbReference type="SAM" id="MobiDB-lite"/>
    </source>
</evidence>
<dbReference type="RefSeq" id="WP_249243250.1">
    <property type="nucleotide sequence ID" value="NZ_JAKPBZ010000092.1"/>
</dbReference>
<dbReference type="Proteomes" id="UP001203069">
    <property type="component" value="Unassembled WGS sequence"/>
</dbReference>
<reference evidence="2 3" key="1">
    <citation type="submission" date="2022-02" db="EMBL/GenBank/DDBJ databases">
        <title>Description of Brenneria tiliae sp. nov. isolated from symptomatic Tilia x moltkei and Tilia x europaea trees in the UK.</title>
        <authorList>
            <person name="Kile H."/>
        </authorList>
    </citation>
    <scope>NUCLEOTIDE SEQUENCE [LARGE SCALE GENOMIC DNA]</scope>
    <source>
        <strain evidence="2 3">MC1SB4.1</strain>
    </source>
</reference>
<accession>A0ABT0MN13</accession>
<sequence>MMSLLAGEHALNKAKFVPISDNRPNTRNNRHGCQKNAFRQGDNPCFGAVDRVDILSVSHPPFAGLGVSLGELLSPVWIRVQIWIKSKR</sequence>